<feature type="binding site" evidence="14">
    <location>
        <position position="425"/>
    </location>
    <ligand>
        <name>Mg(2+)</name>
        <dbReference type="ChEBI" id="CHEBI:18420"/>
    </ligand>
</feature>
<feature type="binding site" evidence="13">
    <location>
        <position position="855"/>
    </location>
    <ligand>
        <name>ATP</name>
        <dbReference type="ChEBI" id="CHEBI:30616"/>
    </ligand>
</feature>
<dbReference type="Proteomes" id="UP000009170">
    <property type="component" value="Unassembled WGS sequence"/>
</dbReference>
<dbReference type="PRINTS" id="PR00119">
    <property type="entry name" value="CATATPASE"/>
</dbReference>
<evidence type="ECO:0000256" key="12">
    <source>
        <dbReference type="PIRSR" id="PIRSR606539-1"/>
    </source>
</evidence>
<dbReference type="GO" id="GO:0016887">
    <property type="term" value="F:ATP hydrolysis activity"/>
    <property type="evidence" value="ECO:0007669"/>
    <property type="project" value="InterPro"/>
</dbReference>
<reference evidence="20 21" key="2">
    <citation type="journal article" date="2014" name="BMC Genomics">
        <title>An improved genome of the model marine alga Ostreococcus tauri unfolds by assessing Illumina de novo assemblies.</title>
        <authorList>
            <person name="Blanc-Mathieu R."/>
            <person name="Verhelst B."/>
            <person name="Derelle E."/>
            <person name="Rombauts S."/>
            <person name="Bouget F.Y."/>
            <person name="Carre I."/>
            <person name="Chateau A."/>
            <person name="Eyre-Walker A."/>
            <person name="Grimsley N."/>
            <person name="Moreau H."/>
            <person name="Piegu B."/>
            <person name="Rivals E."/>
            <person name="Schackwitz W."/>
            <person name="Van de Peer Y."/>
            <person name="Piganeau G."/>
        </authorList>
    </citation>
    <scope>NUCLEOTIDE SEQUENCE [LARGE SCALE GENOMIC DNA]</scope>
    <source>
        <strain evidence="21">OTTH 0595 / CCAP 157/2 / RCC745</strain>
    </source>
</reference>
<gene>
    <name evidence="20" type="ORF">OT_ostta06g03440</name>
</gene>
<keyword evidence="5 13" id="KW-0547">Nucleotide-binding</keyword>
<protein>
    <recommendedName>
        <fullName evidence="15">Phospholipid-transporting ATPase</fullName>
        <ecNumber evidence="15">7.6.2.1</ecNumber>
    </recommendedName>
</protein>
<dbReference type="FunCoup" id="A0A090M2I4">
    <property type="interactions" value="863"/>
</dbReference>
<evidence type="ECO:0000256" key="2">
    <source>
        <dbReference type="ARBA" id="ARBA00008109"/>
    </source>
</evidence>
<evidence type="ECO:0000259" key="19">
    <source>
        <dbReference type="Pfam" id="PF16212"/>
    </source>
</evidence>
<keyword evidence="6 13" id="KW-0067">ATP-binding</keyword>
<keyword evidence="21" id="KW-1185">Reference proteome</keyword>
<feature type="binding site" evidence="13">
    <location>
        <position position="833"/>
    </location>
    <ligand>
        <name>ATP</name>
        <dbReference type="ChEBI" id="CHEBI:30616"/>
    </ligand>
</feature>
<dbReference type="GO" id="GO:0005886">
    <property type="term" value="C:plasma membrane"/>
    <property type="evidence" value="ECO:0007669"/>
    <property type="project" value="TreeGrafter"/>
</dbReference>
<feature type="active site" description="4-aspartylphosphate intermediate" evidence="12">
    <location>
        <position position="425"/>
    </location>
</feature>
<feature type="transmembrane region" description="Helical" evidence="15">
    <location>
        <begin position="1062"/>
        <end position="1084"/>
    </location>
</feature>
<feature type="domain" description="P-type ATPase N-terminal" evidence="18">
    <location>
        <begin position="47"/>
        <end position="99"/>
    </location>
</feature>
<dbReference type="EMBL" id="CAID01000006">
    <property type="protein sequence ID" value="CEF98450.1"/>
    <property type="molecule type" value="Genomic_DNA"/>
</dbReference>
<dbReference type="Gene3D" id="2.70.150.10">
    <property type="entry name" value="Calcium-transporting ATPase, cytoplasmic transduction domain A"/>
    <property type="match status" value="1"/>
</dbReference>
<organism evidence="20 21">
    <name type="scientific">Ostreococcus tauri</name>
    <name type="common">Marine green alga</name>
    <dbReference type="NCBI Taxonomy" id="70448"/>
    <lineage>
        <taxon>Eukaryota</taxon>
        <taxon>Viridiplantae</taxon>
        <taxon>Chlorophyta</taxon>
        <taxon>Mamiellophyceae</taxon>
        <taxon>Mamiellales</taxon>
        <taxon>Bathycoccaceae</taxon>
        <taxon>Ostreococcus</taxon>
    </lineage>
</organism>
<feature type="transmembrane region" description="Helical" evidence="15">
    <location>
        <begin position="910"/>
        <end position="930"/>
    </location>
</feature>
<feature type="transmembrane region" description="Helical" evidence="15">
    <location>
        <begin position="993"/>
        <end position="1014"/>
    </location>
</feature>
<evidence type="ECO:0000256" key="5">
    <source>
        <dbReference type="ARBA" id="ARBA00022741"/>
    </source>
</evidence>
<dbReference type="Pfam" id="PF16209">
    <property type="entry name" value="PhoLip_ATPase_N"/>
    <property type="match status" value="1"/>
</dbReference>
<dbReference type="GO" id="GO:0140326">
    <property type="term" value="F:ATPase-coupled intramembrane lipid transporter activity"/>
    <property type="evidence" value="ECO:0007669"/>
    <property type="project" value="UniProtKB-EC"/>
</dbReference>
<keyword evidence="3 15" id="KW-0812">Transmembrane</keyword>
<comment type="subcellular location">
    <subcellularLocation>
        <location evidence="1 15">Membrane</location>
        <topology evidence="1 15">Multi-pass membrane protein</topology>
    </subcellularLocation>
</comment>
<feature type="transmembrane region" description="Helical" evidence="15">
    <location>
        <begin position="1034"/>
        <end position="1055"/>
    </location>
</feature>
<dbReference type="InterPro" id="IPR006539">
    <property type="entry name" value="P-type_ATPase_IV"/>
</dbReference>
<dbReference type="AlphaFoldDB" id="A0A090M2I4"/>
<feature type="transmembrane region" description="Helical" evidence="15">
    <location>
        <begin position="942"/>
        <end position="962"/>
    </location>
</feature>
<feature type="region of interest" description="Disordered" evidence="17">
    <location>
        <begin position="1216"/>
        <end position="1266"/>
    </location>
</feature>
<feature type="binding site" evidence="13">
    <location>
        <position position="425"/>
    </location>
    <ligand>
        <name>ATP</name>
        <dbReference type="ChEBI" id="CHEBI:30616"/>
    </ligand>
</feature>
<name>A0A090M2I4_OSTTA</name>
<dbReference type="Gene3D" id="3.40.1110.10">
    <property type="entry name" value="Calcium-transporting ATPase, cytoplasmic domain N"/>
    <property type="match status" value="1"/>
</dbReference>
<feature type="compositionally biased region" description="Basic residues" evidence="17">
    <location>
        <begin position="12"/>
        <end position="24"/>
    </location>
</feature>
<evidence type="ECO:0000256" key="14">
    <source>
        <dbReference type="PIRSR" id="PIRSR606539-3"/>
    </source>
</evidence>
<evidence type="ECO:0000256" key="13">
    <source>
        <dbReference type="PIRSR" id="PIRSR606539-2"/>
    </source>
</evidence>
<keyword evidence="8 15" id="KW-1278">Translocase</keyword>
<dbReference type="FunFam" id="3.40.1110.10:FF:000029">
    <property type="entry name" value="Phospholipid-transporting ATPase"/>
    <property type="match status" value="1"/>
</dbReference>
<dbReference type="SFLD" id="SFLDS00003">
    <property type="entry name" value="Haloacid_Dehalogenase"/>
    <property type="match status" value="1"/>
</dbReference>
<comment type="caution">
    <text evidence="20">The sequence shown here is derived from an EMBL/GenBank/DDBJ whole genome shotgun (WGS) entry which is preliminary data.</text>
</comment>
<dbReference type="InterPro" id="IPR008250">
    <property type="entry name" value="ATPase_P-typ_transduc_dom_A_sf"/>
</dbReference>
<feature type="binding site" evidence="14">
    <location>
        <position position="856"/>
    </location>
    <ligand>
        <name>Mg(2+)</name>
        <dbReference type="ChEBI" id="CHEBI:18420"/>
    </ligand>
</feature>
<evidence type="ECO:0000259" key="18">
    <source>
        <dbReference type="Pfam" id="PF16209"/>
    </source>
</evidence>
<dbReference type="SUPFAM" id="SSF81660">
    <property type="entry name" value="Metal cation-transporting ATPase, ATP-binding domain N"/>
    <property type="match status" value="1"/>
</dbReference>
<dbReference type="SUPFAM" id="SSF81665">
    <property type="entry name" value="Calcium ATPase, transmembrane domain M"/>
    <property type="match status" value="1"/>
</dbReference>
<dbReference type="InterPro" id="IPR044492">
    <property type="entry name" value="P_typ_ATPase_HD_dom"/>
</dbReference>
<dbReference type="GO" id="GO:0045332">
    <property type="term" value="P:phospholipid translocation"/>
    <property type="evidence" value="ECO:0007669"/>
    <property type="project" value="TreeGrafter"/>
</dbReference>
<feature type="domain" description="P-type ATPase C-terminal" evidence="19">
    <location>
        <begin position="879"/>
        <end position="1130"/>
    </location>
</feature>
<dbReference type="InterPro" id="IPR032631">
    <property type="entry name" value="P-type_ATPase_N"/>
</dbReference>
<feature type="binding site" evidence="13">
    <location>
        <position position="580"/>
    </location>
    <ligand>
        <name>ATP</name>
        <dbReference type="ChEBI" id="CHEBI:30616"/>
    </ligand>
</feature>
<dbReference type="InParanoid" id="A0A090M2I4"/>
<dbReference type="CDD" id="cd02073">
    <property type="entry name" value="P-type_ATPase_APLT_Dnf-like"/>
    <property type="match status" value="1"/>
</dbReference>
<feature type="binding site" evidence="13">
    <location>
        <position position="604"/>
    </location>
    <ligand>
        <name>ATP</name>
        <dbReference type="ChEBI" id="CHEBI:30616"/>
    </ligand>
</feature>
<keyword evidence="10 15" id="KW-0472">Membrane</keyword>
<feature type="binding site" evidence="14">
    <location>
        <position position="427"/>
    </location>
    <ligand>
        <name>Mg(2+)</name>
        <dbReference type="ChEBI" id="CHEBI:18420"/>
    </ligand>
</feature>
<feature type="transmembrane region" description="Helical" evidence="15">
    <location>
        <begin position="1104"/>
        <end position="1127"/>
    </location>
</feature>
<evidence type="ECO:0000256" key="8">
    <source>
        <dbReference type="ARBA" id="ARBA00022967"/>
    </source>
</evidence>
<dbReference type="InterPro" id="IPR023298">
    <property type="entry name" value="ATPase_P-typ_TM_dom_sf"/>
</dbReference>
<dbReference type="InterPro" id="IPR032630">
    <property type="entry name" value="P_typ_ATPase_c"/>
</dbReference>
<dbReference type="SUPFAM" id="SSF56784">
    <property type="entry name" value="HAD-like"/>
    <property type="match status" value="1"/>
</dbReference>
<dbReference type="InterPro" id="IPR023299">
    <property type="entry name" value="ATPase_P-typ_cyto_dom_N"/>
</dbReference>
<keyword evidence="9 15" id="KW-1133">Transmembrane helix</keyword>
<comment type="similarity">
    <text evidence="2 15">Belongs to the cation transport ATPase (P-type) (TC 3.A.3) family. Type IV subfamily.</text>
</comment>
<feature type="transmembrane region" description="Helical" evidence="15">
    <location>
        <begin position="353"/>
        <end position="376"/>
    </location>
</feature>
<keyword evidence="4 14" id="KW-0479">Metal-binding</keyword>
<dbReference type="InterPro" id="IPR036412">
    <property type="entry name" value="HAD-like_sf"/>
</dbReference>
<keyword evidence="7 14" id="KW-0460">Magnesium</keyword>
<evidence type="ECO:0000256" key="1">
    <source>
        <dbReference type="ARBA" id="ARBA00004141"/>
    </source>
</evidence>
<proteinExistence type="inferred from homology"/>
<dbReference type="GeneID" id="9833331"/>
<evidence type="ECO:0000256" key="10">
    <source>
        <dbReference type="ARBA" id="ARBA00023136"/>
    </source>
</evidence>
<accession>A0A090M2I4</accession>
<feature type="binding site" evidence="13">
    <location>
        <position position="720"/>
    </location>
    <ligand>
        <name>ATP</name>
        <dbReference type="ChEBI" id="CHEBI:30616"/>
    </ligand>
</feature>
<evidence type="ECO:0000313" key="21">
    <source>
        <dbReference type="Proteomes" id="UP000009170"/>
    </source>
</evidence>
<dbReference type="SFLD" id="SFLDG00002">
    <property type="entry name" value="C1.7:_P-type_atpase_like"/>
    <property type="match status" value="1"/>
</dbReference>
<feature type="binding site" evidence="13">
    <location>
        <position position="638"/>
    </location>
    <ligand>
        <name>ATP</name>
        <dbReference type="ChEBI" id="CHEBI:30616"/>
    </ligand>
</feature>
<dbReference type="InterPro" id="IPR018303">
    <property type="entry name" value="ATPase_P-typ_P_site"/>
</dbReference>
<dbReference type="OrthoDB" id="377733at2759"/>
<feature type="coiled-coil region" evidence="16">
    <location>
        <begin position="656"/>
        <end position="683"/>
    </location>
</feature>
<evidence type="ECO:0000256" key="3">
    <source>
        <dbReference type="ARBA" id="ARBA00022692"/>
    </source>
</evidence>
<comment type="catalytic activity">
    <reaction evidence="11 15">
        <text>ATP + H2O + phospholipidSide 1 = ADP + phosphate + phospholipidSide 2.</text>
        <dbReference type="EC" id="7.6.2.1"/>
    </reaction>
</comment>
<evidence type="ECO:0000256" key="16">
    <source>
        <dbReference type="SAM" id="Coils"/>
    </source>
</evidence>
<feature type="binding site" evidence="13">
    <location>
        <position position="827"/>
    </location>
    <ligand>
        <name>ATP</name>
        <dbReference type="ChEBI" id="CHEBI:30616"/>
    </ligand>
</feature>
<dbReference type="PANTHER" id="PTHR24092:SF150">
    <property type="entry name" value="PHOSPHOLIPID-TRANSPORTING ATPASE"/>
    <property type="match status" value="1"/>
</dbReference>
<feature type="binding site" evidence="13">
    <location>
        <position position="427"/>
    </location>
    <ligand>
        <name>ATP</name>
        <dbReference type="ChEBI" id="CHEBI:30616"/>
    </ligand>
</feature>
<feature type="binding site" evidence="13">
    <location>
        <position position="718"/>
    </location>
    <ligand>
        <name>ATP</name>
        <dbReference type="ChEBI" id="CHEBI:30616"/>
    </ligand>
</feature>
<evidence type="ECO:0000256" key="4">
    <source>
        <dbReference type="ARBA" id="ARBA00022723"/>
    </source>
</evidence>
<dbReference type="STRING" id="70448.A0A090M2I4"/>
<dbReference type="NCBIfam" id="TIGR01494">
    <property type="entry name" value="ATPase_P-type"/>
    <property type="match status" value="1"/>
</dbReference>
<dbReference type="InterPro" id="IPR001757">
    <property type="entry name" value="P_typ_ATPase"/>
</dbReference>
<evidence type="ECO:0000256" key="15">
    <source>
        <dbReference type="RuleBase" id="RU362033"/>
    </source>
</evidence>
<dbReference type="Pfam" id="PF13246">
    <property type="entry name" value="Cation_ATPase"/>
    <property type="match status" value="1"/>
</dbReference>
<dbReference type="SUPFAM" id="SSF81653">
    <property type="entry name" value="Calcium ATPase, transduction domain A"/>
    <property type="match status" value="1"/>
</dbReference>
<dbReference type="GO" id="GO:0005524">
    <property type="term" value="F:ATP binding"/>
    <property type="evidence" value="ECO:0007669"/>
    <property type="project" value="UniProtKB-UniRule"/>
</dbReference>
<dbReference type="PROSITE" id="PS00154">
    <property type="entry name" value="ATPASE_E1_E2"/>
    <property type="match status" value="1"/>
</dbReference>
<feature type="binding site" evidence="13">
    <location>
        <position position="719"/>
    </location>
    <ligand>
        <name>ATP</name>
        <dbReference type="ChEBI" id="CHEBI:30616"/>
    </ligand>
</feature>
<feature type="compositionally biased region" description="Basic and acidic residues" evidence="17">
    <location>
        <begin position="1250"/>
        <end position="1266"/>
    </location>
</feature>
<dbReference type="Pfam" id="PF16212">
    <property type="entry name" value="PhoLip_ATPase_C"/>
    <property type="match status" value="1"/>
</dbReference>
<evidence type="ECO:0000256" key="6">
    <source>
        <dbReference type="ARBA" id="ARBA00022840"/>
    </source>
</evidence>
<feature type="binding site" evidence="13">
    <location>
        <position position="856"/>
    </location>
    <ligand>
        <name>ATP</name>
        <dbReference type="ChEBI" id="CHEBI:30616"/>
    </ligand>
</feature>
<feature type="binding site" evidence="13">
    <location>
        <position position="426"/>
    </location>
    <ligand>
        <name>ATP</name>
        <dbReference type="ChEBI" id="CHEBI:30616"/>
    </ligand>
</feature>
<reference evidence="21" key="1">
    <citation type="journal article" date="2006" name="Proc. Natl. Acad. Sci. U.S.A.">
        <title>Genome analysis of the smallest free-living eukaryote Ostreococcus tauri unveils many unique features.</title>
        <authorList>
            <person name="Derelle E."/>
            <person name="Ferraz C."/>
            <person name="Rombauts S."/>
            <person name="Rouze P."/>
            <person name="Worden A.Z."/>
            <person name="Robbens S."/>
            <person name="Partensky F."/>
            <person name="Degroeve S."/>
            <person name="Echeynie S."/>
            <person name="Cooke R."/>
            <person name="Saeys Y."/>
            <person name="Wuyts J."/>
            <person name="Jabbari K."/>
            <person name="Bowler C."/>
            <person name="Panaud O."/>
            <person name="Piegu B."/>
            <person name="Ball S.G."/>
            <person name="Ral J.-P."/>
            <person name="Bouget F.-Y."/>
            <person name="Piganeau G."/>
            <person name="De Baets B."/>
            <person name="Picard A."/>
            <person name="Delseny M."/>
            <person name="Demaille J."/>
            <person name="Van de Peer Y."/>
            <person name="Moreau H."/>
        </authorList>
    </citation>
    <scope>NUCLEOTIDE SEQUENCE [LARGE SCALE GENOMIC DNA]</scope>
    <source>
        <strain evidence="21">OTTH 0595 / CCAP 157/2 / RCC745</strain>
    </source>
</reference>
<dbReference type="RefSeq" id="XP_022839267.1">
    <property type="nucleotide sequence ID" value="XM_022984071.1"/>
</dbReference>
<evidence type="ECO:0000256" key="7">
    <source>
        <dbReference type="ARBA" id="ARBA00022842"/>
    </source>
</evidence>
<dbReference type="Gene3D" id="3.40.50.1000">
    <property type="entry name" value="HAD superfamily/HAD-like"/>
    <property type="match status" value="1"/>
</dbReference>
<feature type="binding site" evidence="13">
    <location>
        <position position="531"/>
    </location>
    <ligand>
        <name>ATP</name>
        <dbReference type="ChEBI" id="CHEBI:30616"/>
    </ligand>
</feature>
<dbReference type="GO" id="GO:0000287">
    <property type="term" value="F:magnesium ion binding"/>
    <property type="evidence" value="ECO:0007669"/>
    <property type="project" value="UniProtKB-UniRule"/>
</dbReference>
<evidence type="ECO:0000256" key="9">
    <source>
        <dbReference type="ARBA" id="ARBA00022989"/>
    </source>
</evidence>
<dbReference type="InterPro" id="IPR023214">
    <property type="entry name" value="HAD_sf"/>
</dbReference>
<evidence type="ECO:0000256" key="11">
    <source>
        <dbReference type="ARBA" id="ARBA00034036"/>
    </source>
</evidence>
<dbReference type="NCBIfam" id="TIGR01652">
    <property type="entry name" value="ATPase-Plipid"/>
    <property type="match status" value="1"/>
</dbReference>
<comment type="cofactor">
    <cofactor evidence="14">
        <name>Mg(2+)</name>
        <dbReference type="ChEBI" id="CHEBI:18420"/>
    </cofactor>
</comment>
<feature type="transmembrane region" description="Helical" evidence="15">
    <location>
        <begin position="303"/>
        <end position="327"/>
    </location>
</feature>
<dbReference type="KEGG" id="ota:OT_ostta06g03440"/>
<keyword evidence="16" id="KW-0175">Coiled coil</keyword>
<sequence length="1266" mass="141997">MAPIERPLSARAKSRRDKAPKTRHLVVGAGQPNAPKVEHGGRNGRIRGNAISTGKYNAVTFVPKGLYEQFRRVANLYFLSVAIISVFETVSPIKPYTTWTPLALVIGLSLIKEAIEDYKRHVQDRQQNTSPTERFNGTSFEKCEWRELQAGNIVRVVRDQFFPCDLIMLDSSLEENSCYVETKNLDGETNLKTKRSVDVEGLKFEREAFVKMCADSETTVECDLPNNSLYTFTGVTTLSSSVTSGDAKKVALNPNNVLLRGSSLRNTEWVVGIAAYTGHDTKVMQNSSDAPSKRSYLEKQMDVIVITMLIALVAMSTVSAIYCSSWIGNQAADHWYLVVNQQDVTFNPDNKPLVGVISFFTSYVLYGYLIPISLYVSLELVKVVQGFVFLNKDRAMYHEPTDTPALCRTTNLNEELGMIHTVLSDKTGTLTCNSMEFFKCSIAGVSYGEGVTEIERAILQRRGEPAPKKMDPIEPSFNFRDPRLERGEWHKRPDAHITRDFFRVLAVCQTVVPEGEPTPNEIVYQAESPDELAFVVAAKQFGFFFKKRTATTITVVEEAFENGNPAKMDVEYKILNVLEFSSARKRMSVIVRNSRDGKLMMYTKGADSVIYQRMKPEDNAFRATTQEHMDDWAKCGLRTLCLASKELNEGEYNKWNKQFVEASQALSNRAEKLEEVAELIETDLTLLGATAIEDKLQEGVPRTIEQLMKANIAVWVLTGDKQDTAINIGQACSLITPQMKLRIINVEDLVKSENEGDIDSDEFEHLAMASVKHQIEAGLVDAEAALMMNAEVGMVIDGRSLTLALKEELAGAFLSLGTKCSAVICCRVSPLQKALVTQLVRDSGRITLAIGDGANDVGMIQAAHIGVGISGQEGMQATMASDFAFAQFRYLERLILLHGRYNYKRIARMVTYFFFKNVAFGVTIFMYNMHTNASGQTVYNDWLMSSFNIFFTNFPVLVLGVLDQDVKPQSSLQIPQLYRETQANTQFTSRRRLLWFVYGMYVGVVCFLTVFYGIHTGEADSKDGRPFGLWEVGTTLYTSVLIALNLQLALISNFWTILHHVVVWGSILLWWLLNIALSETEVFYSTYSWKTFLPITSQVAKYWVGFWPGAALALMPYMYVICIYRFFKPTLVDAVQDRDLARKRLHGDVSEKEGKEPGQKLDVEFSSPRRVGTLKGVVIENLGITPIKSEDIVKPRHRRQLSFADVWGKQPDIPEIPAARGSIDGRKSLSIGHSREVSREVVSPIAESSETDRSAVETKDRAKGKR</sequence>
<evidence type="ECO:0000256" key="17">
    <source>
        <dbReference type="SAM" id="MobiDB-lite"/>
    </source>
</evidence>
<feature type="compositionally biased region" description="Basic and acidic residues" evidence="17">
    <location>
        <begin position="1223"/>
        <end position="1239"/>
    </location>
</feature>
<dbReference type="EC" id="7.6.2.1" evidence="15"/>
<evidence type="ECO:0000313" key="20">
    <source>
        <dbReference type="EMBL" id="CEF98450.1"/>
    </source>
</evidence>
<feature type="region of interest" description="Disordered" evidence="17">
    <location>
        <begin position="1"/>
        <end position="24"/>
    </location>
</feature>
<dbReference type="PANTHER" id="PTHR24092">
    <property type="entry name" value="PROBABLE PHOSPHOLIPID-TRANSPORTING ATPASE"/>
    <property type="match status" value="1"/>
</dbReference>
<dbReference type="FunFam" id="3.40.50.1000:FF:000014">
    <property type="entry name" value="Phospholipid-transporting ATPase"/>
    <property type="match status" value="1"/>
</dbReference>
<feature type="binding site" evidence="14">
    <location>
        <position position="852"/>
    </location>
    <ligand>
        <name>Mg(2+)</name>
        <dbReference type="ChEBI" id="CHEBI:18420"/>
    </ligand>
</feature>
<dbReference type="SFLD" id="SFLDF00027">
    <property type="entry name" value="p-type_atpase"/>
    <property type="match status" value="1"/>
</dbReference>